<sequence length="355" mass="38790">MDFKSMDVMKFFTVSNTSMCCALALSANVYANEDAKGYSIVPYIINGNEADVAAFPYMGLLLKDYLDTTTTEYPNGYLVTLCGSTVLDERHVLTAAHCVEAITDAQKEENKRLAVVFKVQNINSDIFANTKYSVESIYYHDDYNINNNLSHDIAILNLSEPISSDDVSRNSYVAIAGSESDYRSNDFQFTLIGYGNTGPATSNPNENNSKVLQKTKVSYITADECQKNYPDVDDAQICVTGSIANMLRTGACQGDSGVPLLYRRNNTTYQAGLVSFGPESCGDTSQVVQSVYTELVDYQGWISSVLNGTATPKQAMNETDDDSNNESSNSSSGGGSLGGFGLALLGLIYWNRRRR</sequence>
<dbReference type="SMART" id="SM00020">
    <property type="entry name" value="Tryp_SPc"/>
    <property type="match status" value="1"/>
</dbReference>
<dbReference type="SUPFAM" id="SSF50494">
    <property type="entry name" value="Trypsin-like serine proteases"/>
    <property type="match status" value="1"/>
</dbReference>
<dbReference type="InterPro" id="IPR018114">
    <property type="entry name" value="TRYPSIN_HIS"/>
</dbReference>
<feature type="region of interest" description="Disordered" evidence="2">
    <location>
        <begin position="312"/>
        <end position="334"/>
    </location>
</feature>
<organism evidence="5 6">
    <name type="scientific">Vibrio algicola</name>
    <dbReference type="NCBI Taxonomy" id="2662262"/>
    <lineage>
        <taxon>Bacteria</taxon>
        <taxon>Pseudomonadati</taxon>
        <taxon>Pseudomonadota</taxon>
        <taxon>Gammaproteobacteria</taxon>
        <taxon>Vibrionales</taxon>
        <taxon>Vibrionaceae</taxon>
        <taxon>Vibrio</taxon>
    </lineage>
</organism>
<dbReference type="CDD" id="cd00190">
    <property type="entry name" value="Tryp_SPc"/>
    <property type="match status" value="1"/>
</dbReference>
<keyword evidence="5" id="KW-0378">Hydrolase</keyword>
<evidence type="ECO:0000259" key="4">
    <source>
        <dbReference type="PROSITE" id="PS50240"/>
    </source>
</evidence>
<dbReference type="AlphaFoldDB" id="A0A5Q0TGY6"/>
<dbReference type="Proteomes" id="UP000348942">
    <property type="component" value="Chromosome 2"/>
</dbReference>
<dbReference type="EMBL" id="CP045700">
    <property type="protein sequence ID" value="QGA66412.1"/>
    <property type="molecule type" value="Genomic_DNA"/>
</dbReference>
<evidence type="ECO:0000313" key="5">
    <source>
        <dbReference type="EMBL" id="QGA66412.1"/>
    </source>
</evidence>
<dbReference type="PROSITE" id="PS00134">
    <property type="entry name" value="TRYPSIN_HIS"/>
    <property type="match status" value="1"/>
</dbReference>
<dbReference type="FunFam" id="2.40.10.10:FF:000068">
    <property type="entry name" value="transmembrane protease serine 2"/>
    <property type="match status" value="1"/>
</dbReference>
<evidence type="ECO:0000256" key="1">
    <source>
        <dbReference type="ARBA" id="ARBA00023157"/>
    </source>
</evidence>
<protein>
    <submittedName>
        <fullName evidence="5">Trypsin-like serine protease</fullName>
    </submittedName>
</protein>
<keyword evidence="5" id="KW-0645">Protease</keyword>
<dbReference type="InterPro" id="IPR001314">
    <property type="entry name" value="Peptidase_S1A"/>
</dbReference>
<dbReference type="GO" id="GO:0004252">
    <property type="term" value="F:serine-type endopeptidase activity"/>
    <property type="evidence" value="ECO:0007669"/>
    <property type="project" value="InterPro"/>
</dbReference>
<dbReference type="PROSITE" id="PS50240">
    <property type="entry name" value="TRYPSIN_DOM"/>
    <property type="match status" value="1"/>
</dbReference>
<gene>
    <name evidence="5" type="ORF">GFB47_13355</name>
</gene>
<dbReference type="GO" id="GO:0006508">
    <property type="term" value="P:proteolysis"/>
    <property type="evidence" value="ECO:0007669"/>
    <property type="project" value="UniProtKB-KW"/>
</dbReference>
<evidence type="ECO:0000256" key="2">
    <source>
        <dbReference type="SAM" id="MobiDB-lite"/>
    </source>
</evidence>
<feature type="signal peptide" evidence="3">
    <location>
        <begin position="1"/>
        <end position="31"/>
    </location>
</feature>
<name>A0A5Q0TGY6_9VIBR</name>
<dbReference type="InterPro" id="IPR051487">
    <property type="entry name" value="Ser/Thr_Proteases_Immune/Dev"/>
</dbReference>
<feature type="chain" id="PRO_5024342871" evidence="3">
    <location>
        <begin position="32"/>
        <end position="355"/>
    </location>
</feature>
<accession>A0A5Q0TGY6</accession>
<dbReference type="InterPro" id="IPR001254">
    <property type="entry name" value="Trypsin_dom"/>
</dbReference>
<dbReference type="PANTHER" id="PTHR24256">
    <property type="entry name" value="TRYPTASE-RELATED"/>
    <property type="match status" value="1"/>
</dbReference>
<evidence type="ECO:0000256" key="3">
    <source>
        <dbReference type="SAM" id="SignalP"/>
    </source>
</evidence>
<evidence type="ECO:0000313" key="6">
    <source>
        <dbReference type="Proteomes" id="UP000348942"/>
    </source>
</evidence>
<dbReference type="PRINTS" id="PR00722">
    <property type="entry name" value="CHYMOTRYPSIN"/>
</dbReference>
<dbReference type="InterPro" id="IPR009003">
    <property type="entry name" value="Peptidase_S1_PA"/>
</dbReference>
<dbReference type="InterPro" id="IPR043504">
    <property type="entry name" value="Peptidase_S1_PA_chymotrypsin"/>
</dbReference>
<reference evidence="5 6" key="1">
    <citation type="submission" date="2019-10" db="EMBL/GenBank/DDBJ databases">
        <title>Vibrio sp. nov., isolated from Coralline algae surface.</title>
        <authorList>
            <person name="Geng Y."/>
            <person name="Zhang X."/>
        </authorList>
    </citation>
    <scope>NUCLEOTIDE SEQUENCE [LARGE SCALE GENOMIC DNA]</scope>
    <source>
        <strain evidence="5 6">SM1977</strain>
    </source>
</reference>
<dbReference type="Pfam" id="PF00089">
    <property type="entry name" value="Trypsin"/>
    <property type="match status" value="1"/>
</dbReference>
<proteinExistence type="predicted"/>
<keyword evidence="1" id="KW-1015">Disulfide bond</keyword>
<keyword evidence="6" id="KW-1185">Reference proteome</keyword>
<keyword evidence="3" id="KW-0732">Signal</keyword>
<feature type="domain" description="Peptidase S1" evidence="4">
    <location>
        <begin position="44"/>
        <end position="307"/>
    </location>
</feature>
<dbReference type="Gene3D" id="2.40.10.10">
    <property type="entry name" value="Trypsin-like serine proteases"/>
    <property type="match status" value="1"/>
</dbReference>